<dbReference type="RefSeq" id="WP_253963051.1">
    <property type="nucleotide sequence ID" value="NZ_JALHBS010000018.1"/>
</dbReference>
<protein>
    <submittedName>
        <fullName evidence="3">Universal stress protein</fullName>
    </submittedName>
</protein>
<evidence type="ECO:0000313" key="4">
    <source>
        <dbReference type="Proteomes" id="UP001155220"/>
    </source>
</evidence>
<dbReference type="SUPFAM" id="SSF52402">
    <property type="entry name" value="Adenine nucleotide alpha hydrolases-like"/>
    <property type="match status" value="2"/>
</dbReference>
<dbReference type="InterPro" id="IPR006016">
    <property type="entry name" value="UspA"/>
</dbReference>
<organism evidence="3 4">
    <name type="scientific">Aurantimonas marianensis</name>
    <dbReference type="NCBI Taxonomy" id="2920428"/>
    <lineage>
        <taxon>Bacteria</taxon>
        <taxon>Pseudomonadati</taxon>
        <taxon>Pseudomonadota</taxon>
        <taxon>Alphaproteobacteria</taxon>
        <taxon>Hyphomicrobiales</taxon>
        <taxon>Aurantimonadaceae</taxon>
        <taxon>Aurantimonas</taxon>
    </lineage>
</organism>
<gene>
    <name evidence="3" type="ORF">MJ956_03275</name>
</gene>
<dbReference type="InterPro" id="IPR006015">
    <property type="entry name" value="Universal_stress_UspA"/>
</dbReference>
<dbReference type="PANTHER" id="PTHR46268:SF15">
    <property type="entry name" value="UNIVERSAL STRESS PROTEIN HP_0031"/>
    <property type="match status" value="1"/>
</dbReference>
<dbReference type="Proteomes" id="UP001155220">
    <property type="component" value="Unassembled WGS sequence"/>
</dbReference>
<dbReference type="AlphaFoldDB" id="A0A9X2H5I6"/>
<name>A0A9X2H5I6_9HYPH</name>
<comment type="caution">
    <text evidence="3">The sequence shown here is derived from an EMBL/GenBank/DDBJ whole genome shotgun (WGS) entry which is preliminary data.</text>
</comment>
<keyword evidence="4" id="KW-1185">Reference proteome</keyword>
<proteinExistence type="inferred from homology"/>
<evidence type="ECO:0000259" key="2">
    <source>
        <dbReference type="Pfam" id="PF00582"/>
    </source>
</evidence>
<dbReference type="Gene3D" id="3.40.50.12370">
    <property type="match status" value="1"/>
</dbReference>
<dbReference type="PRINTS" id="PR01438">
    <property type="entry name" value="UNVRSLSTRESS"/>
</dbReference>
<feature type="domain" description="UspA" evidence="2">
    <location>
        <begin position="157"/>
        <end position="278"/>
    </location>
</feature>
<dbReference type="PANTHER" id="PTHR46268">
    <property type="entry name" value="STRESS RESPONSE PROTEIN NHAX"/>
    <property type="match status" value="1"/>
</dbReference>
<accession>A0A9X2H5I6</accession>
<dbReference type="EMBL" id="JALHBS010000018">
    <property type="protein sequence ID" value="MCP3054170.1"/>
    <property type="molecule type" value="Genomic_DNA"/>
</dbReference>
<dbReference type="Pfam" id="PF00582">
    <property type="entry name" value="Usp"/>
    <property type="match status" value="1"/>
</dbReference>
<comment type="similarity">
    <text evidence="1">Belongs to the universal stress protein A family.</text>
</comment>
<evidence type="ECO:0000256" key="1">
    <source>
        <dbReference type="ARBA" id="ARBA00008791"/>
    </source>
</evidence>
<sequence length="279" mass="30433">MSTQAIRDIAVQVDGSHGDAAKMSHADMIAAMFDAHIVALLTNYLQTGPIPMGPGRAWLRSELHKRGVQLGDAAETHARERLATSRMSTELRRIDYDDQELGSRVGPLARAVDLVVVGRPHGDGGQWPEMFEAVIFDAGAPAYVVPPDAVNARKPDTILIAWKDAVECSHAIKAALPFLQRAKQVYLVSVAETSSDEERHREPAADMARHLARHGIAVEIRHLPRWEDAAAGLLNEASSLGAELIVVGAYGRTRLRQMLFGGVTRELLTRSPIPLLMAH</sequence>
<reference evidence="3" key="1">
    <citation type="submission" date="2022-03" db="EMBL/GenBank/DDBJ databases">
        <title>Aurantimonas Liuensis sp. Nov., isolated from the hadal seawater of the Mariana Trench.</title>
        <authorList>
            <person name="Liu R."/>
        </authorList>
    </citation>
    <scope>NUCLEOTIDE SEQUENCE</scope>
    <source>
        <strain evidence="3">LRZ36</strain>
    </source>
</reference>
<evidence type="ECO:0000313" key="3">
    <source>
        <dbReference type="EMBL" id="MCP3054170.1"/>
    </source>
</evidence>
<dbReference type="CDD" id="cd00293">
    <property type="entry name" value="USP-like"/>
    <property type="match status" value="1"/>
</dbReference>